<evidence type="ECO:0000313" key="5">
    <source>
        <dbReference type="EMBL" id="NKW41201.1"/>
    </source>
</evidence>
<dbReference type="RefSeq" id="WP_022593857.1">
    <property type="nucleotide sequence ID" value="NZ_AP025268.1"/>
</dbReference>
<feature type="domain" description="VOC" evidence="1">
    <location>
        <begin position="6"/>
        <end position="129"/>
    </location>
</feature>
<dbReference type="EMBL" id="WUXD01000002">
    <property type="protein sequence ID" value="MBM4627072.1"/>
    <property type="molecule type" value="Genomic_DNA"/>
</dbReference>
<dbReference type="Proteomes" id="UP000603463">
    <property type="component" value="Unassembled WGS sequence"/>
</dbReference>
<evidence type="ECO:0000313" key="6">
    <source>
        <dbReference type="EMBL" id="ORM21262.1"/>
    </source>
</evidence>
<evidence type="ECO:0000313" key="4">
    <source>
        <dbReference type="EMBL" id="NKT80263.1"/>
    </source>
</evidence>
<dbReference type="InterPro" id="IPR004360">
    <property type="entry name" value="Glyas_Fos-R_dOase_dom"/>
</dbReference>
<dbReference type="PROSITE" id="PS51819">
    <property type="entry name" value="VOC"/>
    <property type="match status" value="1"/>
</dbReference>
<dbReference type="Proteomes" id="UP000193518">
    <property type="component" value="Unassembled WGS sequence"/>
</dbReference>
<reference evidence="2" key="2">
    <citation type="submission" date="2019-11" db="EMBL/GenBank/DDBJ databases">
        <title>Spread of Macrolides and rifampicin resistant Rhodococcus equi in clinical isolates in the USA.</title>
        <authorList>
            <person name="Alvarez-Narvaez S."/>
            <person name="Huber L."/>
            <person name="Cohen N.D."/>
            <person name="Slovis N."/>
            <person name="Greiter M."/>
            <person name="Giguere S."/>
            <person name="Hart K."/>
        </authorList>
    </citation>
    <scope>NUCLEOTIDE SEQUENCE</scope>
    <source>
        <strain evidence="2">Lh_17</strain>
        <strain evidence="3">Lh_38</strain>
    </source>
</reference>
<dbReference type="EMBL" id="WVDC01000001">
    <property type="protein sequence ID" value="NKW41201.1"/>
    <property type="molecule type" value="Genomic_DNA"/>
</dbReference>
<organism evidence="2 8">
    <name type="scientific">Rhodococcus hoagii</name>
    <name type="common">Corynebacterium equii</name>
    <dbReference type="NCBI Taxonomy" id="43767"/>
    <lineage>
        <taxon>Bacteria</taxon>
        <taxon>Bacillati</taxon>
        <taxon>Actinomycetota</taxon>
        <taxon>Actinomycetes</taxon>
        <taxon>Mycobacteriales</taxon>
        <taxon>Nocardiaceae</taxon>
        <taxon>Prescottella</taxon>
    </lineage>
</organism>
<dbReference type="Pfam" id="PF00903">
    <property type="entry name" value="Glyoxalase"/>
    <property type="match status" value="1"/>
</dbReference>
<evidence type="ECO:0000313" key="7">
    <source>
        <dbReference type="Proteomes" id="UP000193518"/>
    </source>
</evidence>
<evidence type="ECO:0000259" key="1">
    <source>
        <dbReference type="PROSITE" id="PS51819"/>
    </source>
</evidence>
<proteinExistence type="predicted"/>
<protein>
    <submittedName>
        <fullName evidence="2 6">Glyoxalase</fullName>
    </submittedName>
</protein>
<reference evidence="6 7" key="1">
    <citation type="journal article" date="2016" name="Genome Biol. Evol.">
        <title>Pangenome and Phylogenomic Analysis of the Pathogenic Actinobacterium Rhodococcus equi.</title>
        <authorList>
            <person name="Anastasi E."/>
            <person name="MacArthur I."/>
            <person name="Scortti M."/>
            <person name="Alvarez S."/>
            <person name="Giguere S."/>
            <person name="Vazquez-Boland J.A."/>
        </authorList>
    </citation>
    <scope>NUCLEOTIDE SEQUENCE [LARGE SCALE GENOMIC DNA]</scope>
    <source>
        <strain evidence="6 7">PAM1271</strain>
    </source>
</reference>
<evidence type="ECO:0000313" key="3">
    <source>
        <dbReference type="EMBL" id="MBM4627072.1"/>
    </source>
</evidence>
<evidence type="ECO:0000313" key="2">
    <source>
        <dbReference type="EMBL" id="MBM4565291.1"/>
    </source>
</evidence>
<dbReference type="EMBL" id="WVBC01000032">
    <property type="protein sequence ID" value="NKT80263.1"/>
    <property type="molecule type" value="Genomic_DNA"/>
</dbReference>
<dbReference type="InterPro" id="IPR029068">
    <property type="entry name" value="Glyas_Bleomycin-R_OHBP_Dase"/>
</dbReference>
<dbReference type="AlphaFoldDB" id="A0A9Q2YYC9"/>
<dbReference type="Gene3D" id="3.10.180.10">
    <property type="entry name" value="2,3-Dihydroxybiphenyl 1,2-Dioxygenase, domain 1"/>
    <property type="match status" value="1"/>
</dbReference>
<reference evidence="4" key="3">
    <citation type="journal article" date="2020" name="Environ. Microbiol.">
        <title>The novel and transferable erm(51) gene confers Macrolides, Lincosamides, and Streptogramins B (MLSB) resistance to clonal Rhodococcus equi in the environment.</title>
        <authorList>
            <person name="Huber L."/>
            <person name="Giguere S."/>
            <person name="Slovis N.M."/>
            <person name="Alvarez-Narvaez S."/>
            <person name="Hart K.A."/>
            <person name="Greiter M."/>
            <person name="Morris E.R.A."/>
            <person name="Cohen N.D."/>
        </authorList>
    </citation>
    <scope>NUCLEOTIDE SEQUENCE</scope>
    <source>
        <strain evidence="4">Lh_116_1</strain>
        <strain evidence="5">Lh_16_1</strain>
    </source>
</reference>
<dbReference type="Proteomes" id="UP000808906">
    <property type="component" value="Unassembled WGS sequence"/>
</dbReference>
<evidence type="ECO:0000313" key="8">
    <source>
        <dbReference type="Proteomes" id="UP000808906"/>
    </source>
</evidence>
<dbReference type="SUPFAM" id="SSF54593">
    <property type="entry name" value="Glyoxalase/Bleomycin resistance protein/Dihydroxybiphenyl dioxygenase"/>
    <property type="match status" value="1"/>
</dbReference>
<comment type="caution">
    <text evidence="2">The sequence shown here is derived from an EMBL/GenBank/DDBJ whole genome shotgun (WGS) entry which is preliminary data.</text>
</comment>
<dbReference type="Proteomes" id="UP000738270">
    <property type="component" value="Unassembled WGS sequence"/>
</dbReference>
<gene>
    <name evidence="6" type="ORF">A5N68_21845</name>
    <name evidence="2" type="ORF">GS441_07550</name>
    <name evidence="3" type="ORF">GS453_09305</name>
    <name evidence="4" type="ORF">GS882_19440</name>
    <name evidence="5" type="ORF">GS947_06105</name>
</gene>
<dbReference type="EMBL" id="LWIC01000011">
    <property type="protein sequence ID" value="ORM21262.1"/>
    <property type="molecule type" value="Genomic_DNA"/>
</dbReference>
<dbReference type="EMBL" id="WUXR01000002">
    <property type="protein sequence ID" value="MBM4565291.1"/>
    <property type="molecule type" value="Genomic_DNA"/>
</dbReference>
<name>A0A9Q2YYC9_RHOHA</name>
<accession>A0A9Q2YYC9</accession>
<dbReference type="GeneID" id="57576067"/>
<dbReference type="Proteomes" id="UP000608063">
    <property type="component" value="Unassembled WGS sequence"/>
</dbReference>
<sequence length="130" mass="13974">MTNATRFAFTKVFVTDLDAQASFYKSVFELSEKARIVGRVGADAVEEVLLTTGCGDDSTLGLWCYRDRPAPAPGEATLGFDVRDAHETIRRVEHAGGAVVESVKGIPEHGVLVGFVADPEGHLIEVVQTL</sequence>
<dbReference type="InterPro" id="IPR037523">
    <property type="entry name" value="VOC_core"/>
</dbReference>